<sequence>MGKDTSIFVMISKTVAQFFKKNRREFKIKCWFFKESLIFPFFQFTRELKLEQIMLFLQSKWITSNIEYFFIIFSIKVN</sequence>
<evidence type="ECO:0000313" key="2">
    <source>
        <dbReference type="Proteomes" id="UP000276133"/>
    </source>
</evidence>
<keyword evidence="2" id="KW-1185">Reference proteome</keyword>
<evidence type="ECO:0000313" key="1">
    <source>
        <dbReference type="EMBL" id="RNA04797.1"/>
    </source>
</evidence>
<comment type="caution">
    <text evidence="1">The sequence shown here is derived from an EMBL/GenBank/DDBJ whole genome shotgun (WGS) entry which is preliminary data.</text>
</comment>
<dbReference type="AlphaFoldDB" id="A0A3M7Q011"/>
<proteinExistence type="predicted"/>
<reference evidence="1 2" key="1">
    <citation type="journal article" date="2018" name="Sci. Rep.">
        <title>Genomic signatures of local adaptation to the degree of environmental predictability in rotifers.</title>
        <authorList>
            <person name="Franch-Gras L."/>
            <person name="Hahn C."/>
            <person name="Garcia-Roger E.M."/>
            <person name="Carmona M.J."/>
            <person name="Serra M."/>
            <person name="Gomez A."/>
        </authorList>
    </citation>
    <scope>NUCLEOTIDE SEQUENCE [LARGE SCALE GENOMIC DNA]</scope>
    <source>
        <strain evidence="1">HYR1</strain>
    </source>
</reference>
<dbReference type="EMBL" id="REGN01007959">
    <property type="protein sequence ID" value="RNA04797.1"/>
    <property type="molecule type" value="Genomic_DNA"/>
</dbReference>
<name>A0A3M7Q011_BRAPC</name>
<dbReference type="Proteomes" id="UP000276133">
    <property type="component" value="Unassembled WGS sequence"/>
</dbReference>
<gene>
    <name evidence="1" type="ORF">BpHYR1_017942</name>
</gene>
<organism evidence="1 2">
    <name type="scientific">Brachionus plicatilis</name>
    <name type="common">Marine rotifer</name>
    <name type="synonym">Brachionus muelleri</name>
    <dbReference type="NCBI Taxonomy" id="10195"/>
    <lineage>
        <taxon>Eukaryota</taxon>
        <taxon>Metazoa</taxon>
        <taxon>Spiralia</taxon>
        <taxon>Gnathifera</taxon>
        <taxon>Rotifera</taxon>
        <taxon>Eurotatoria</taxon>
        <taxon>Monogononta</taxon>
        <taxon>Pseudotrocha</taxon>
        <taxon>Ploima</taxon>
        <taxon>Brachionidae</taxon>
        <taxon>Brachionus</taxon>
    </lineage>
</organism>
<accession>A0A3M7Q011</accession>
<protein>
    <submittedName>
        <fullName evidence="1">Uncharacterized protein</fullName>
    </submittedName>
</protein>